<dbReference type="FunFam" id="3.20.20.70:FF:000024">
    <property type="entry name" value="Indole-3-glycerol phosphate synthase"/>
    <property type="match status" value="1"/>
</dbReference>
<keyword evidence="5 9" id="KW-0210">Decarboxylase</keyword>
<gene>
    <name evidence="9 11" type="primary">trpC</name>
    <name evidence="11" type="ORF">SS7213T_03135</name>
</gene>
<name>G5JGQ4_9STAP</name>
<dbReference type="InterPro" id="IPR045186">
    <property type="entry name" value="Indole-3-glycerol_P_synth"/>
</dbReference>
<dbReference type="RefSeq" id="WP_002462456.1">
    <property type="nucleotide sequence ID" value="NZ_AEUN01000192.1"/>
</dbReference>
<dbReference type="PANTHER" id="PTHR22854:SF2">
    <property type="entry name" value="INDOLE-3-GLYCEROL-PHOSPHATE SYNTHASE"/>
    <property type="match status" value="1"/>
</dbReference>
<keyword evidence="6 9" id="KW-0822">Tryptophan biosynthesis</keyword>
<evidence type="ECO:0000256" key="2">
    <source>
        <dbReference type="ARBA" id="ARBA00004696"/>
    </source>
</evidence>
<dbReference type="PATRIC" id="fig|911238.3.peg.535"/>
<dbReference type="UniPathway" id="UPA00035">
    <property type="reaction ID" value="UER00043"/>
</dbReference>
<organism evidence="11 12">
    <name type="scientific">Staphylococcus simiae CCM 7213 = CCUG 51256</name>
    <dbReference type="NCBI Taxonomy" id="911238"/>
    <lineage>
        <taxon>Bacteria</taxon>
        <taxon>Bacillati</taxon>
        <taxon>Bacillota</taxon>
        <taxon>Bacilli</taxon>
        <taxon>Bacillales</taxon>
        <taxon>Staphylococcaceae</taxon>
        <taxon>Staphylococcus</taxon>
    </lineage>
</organism>
<comment type="caution">
    <text evidence="11">The sequence shown here is derived from an EMBL/GenBank/DDBJ whole genome shotgun (WGS) entry which is preliminary data.</text>
</comment>
<dbReference type="NCBIfam" id="NF001371">
    <property type="entry name" value="PRK00278.1-3"/>
    <property type="match status" value="1"/>
</dbReference>
<sequence>MTILQEIVSYKKKLLAEGYYQEKFHSLKNLKIQNKSSLIAYIKDSDELAIIAEIKSKSPTVNNLPTRDLNQQVQAYEKYGANAISVLTDERYFAGSFERLQTLTTQTRLPVLCKDFIIDPLQIDVAKKAGASIILLIVNILTDQQLLNLYQYAHSLNLEVLVEVHDQLELERAYAINAQLIGINNRDLKHFVTDVNHTNLILDNKHKQDNHYYISESGIHSVDDVKQIIASGIDGLLIGEALMRCDHLEQFLPQLKIRKVAK</sequence>
<dbReference type="Pfam" id="PF00218">
    <property type="entry name" value="IGPS"/>
    <property type="match status" value="1"/>
</dbReference>
<evidence type="ECO:0000259" key="10">
    <source>
        <dbReference type="Pfam" id="PF00218"/>
    </source>
</evidence>
<evidence type="ECO:0000313" key="12">
    <source>
        <dbReference type="Proteomes" id="UP000005413"/>
    </source>
</evidence>
<dbReference type="Gene3D" id="3.20.20.70">
    <property type="entry name" value="Aldolase class I"/>
    <property type="match status" value="1"/>
</dbReference>
<keyword evidence="4 9" id="KW-0028">Amino-acid biosynthesis</keyword>
<dbReference type="EC" id="4.1.1.48" evidence="9"/>
<dbReference type="InterPro" id="IPR011060">
    <property type="entry name" value="RibuloseP-bd_barrel"/>
</dbReference>
<dbReference type="EMBL" id="AEUN01000192">
    <property type="protein sequence ID" value="EHJ08629.1"/>
    <property type="molecule type" value="Genomic_DNA"/>
</dbReference>
<evidence type="ECO:0000256" key="3">
    <source>
        <dbReference type="ARBA" id="ARBA00008737"/>
    </source>
</evidence>
<dbReference type="CDD" id="cd00331">
    <property type="entry name" value="IGPS"/>
    <property type="match status" value="1"/>
</dbReference>
<evidence type="ECO:0000256" key="6">
    <source>
        <dbReference type="ARBA" id="ARBA00022822"/>
    </source>
</evidence>
<protein>
    <recommendedName>
        <fullName evidence="9">Indole-3-glycerol phosphate synthase</fullName>
        <shortName evidence="9">IGPS</shortName>
        <ecNumber evidence="9">4.1.1.48</ecNumber>
    </recommendedName>
</protein>
<comment type="similarity">
    <text evidence="3 9">Belongs to the TrpC family.</text>
</comment>
<evidence type="ECO:0000256" key="8">
    <source>
        <dbReference type="ARBA" id="ARBA00023239"/>
    </source>
</evidence>
<dbReference type="Proteomes" id="UP000005413">
    <property type="component" value="Unassembled WGS sequence"/>
</dbReference>
<dbReference type="HAMAP" id="MF_00134_B">
    <property type="entry name" value="IGPS_B"/>
    <property type="match status" value="1"/>
</dbReference>
<dbReference type="InterPro" id="IPR013798">
    <property type="entry name" value="Indole-3-glycerol_P_synth_dom"/>
</dbReference>
<proteinExistence type="inferred from homology"/>
<dbReference type="GO" id="GO:0004425">
    <property type="term" value="F:indole-3-glycerol-phosphate synthase activity"/>
    <property type="evidence" value="ECO:0007669"/>
    <property type="project" value="UniProtKB-UniRule"/>
</dbReference>
<comment type="catalytic activity">
    <reaction evidence="1 9">
        <text>1-(2-carboxyphenylamino)-1-deoxy-D-ribulose 5-phosphate + H(+) = (1S,2R)-1-C-(indol-3-yl)glycerol 3-phosphate + CO2 + H2O</text>
        <dbReference type="Rhea" id="RHEA:23476"/>
        <dbReference type="ChEBI" id="CHEBI:15377"/>
        <dbReference type="ChEBI" id="CHEBI:15378"/>
        <dbReference type="ChEBI" id="CHEBI:16526"/>
        <dbReference type="ChEBI" id="CHEBI:58613"/>
        <dbReference type="ChEBI" id="CHEBI:58866"/>
        <dbReference type="EC" id="4.1.1.48"/>
    </reaction>
</comment>
<evidence type="ECO:0000256" key="5">
    <source>
        <dbReference type="ARBA" id="ARBA00022793"/>
    </source>
</evidence>
<dbReference type="InterPro" id="IPR001468">
    <property type="entry name" value="Indole-3-GlycerolPSynthase_CS"/>
</dbReference>
<evidence type="ECO:0000256" key="1">
    <source>
        <dbReference type="ARBA" id="ARBA00001633"/>
    </source>
</evidence>
<dbReference type="InterPro" id="IPR013785">
    <property type="entry name" value="Aldolase_TIM"/>
</dbReference>
<accession>G5JGQ4</accession>
<dbReference type="GO" id="GO:0004640">
    <property type="term" value="F:phosphoribosylanthranilate isomerase activity"/>
    <property type="evidence" value="ECO:0007669"/>
    <property type="project" value="TreeGrafter"/>
</dbReference>
<evidence type="ECO:0000256" key="9">
    <source>
        <dbReference type="HAMAP-Rule" id="MF_00134"/>
    </source>
</evidence>
<dbReference type="OrthoDB" id="9804217at2"/>
<evidence type="ECO:0000313" key="11">
    <source>
        <dbReference type="EMBL" id="EHJ08629.1"/>
    </source>
</evidence>
<feature type="domain" description="Indole-3-glycerol phosphate synthase" evidence="10">
    <location>
        <begin position="4"/>
        <end position="254"/>
    </location>
</feature>
<dbReference type="PANTHER" id="PTHR22854">
    <property type="entry name" value="TRYPTOPHAN BIOSYNTHESIS PROTEIN"/>
    <property type="match status" value="1"/>
</dbReference>
<keyword evidence="7 9" id="KW-0057">Aromatic amino acid biosynthesis</keyword>
<dbReference type="PROSITE" id="PS00614">
    <property type="entry name" value="IGPS"/>
    <property type="match status" value="1"/>
</dbReference>
<evidence type="ECO:0000256" key="4">
    <source>
        <dbReference type="ARBA" id="ARBA00022605"/>
    </source>
</evidence>
<reference evidence="11 12" key="1">
    <citation type="journal article" date="2012" name="BMC Genomics">
        <title>Comparative genomic analysis of the genus Staphylococcus including Staphylococcus aureus and its newly described sister species Staphylococcus simiae.</title>
        <authorList>
            <person name="Suzuki H."/>
            <person name="Lefebure T."/>
            <person name="Pavinski Bitar P."/>
            <person name="Stanhope M.J."/>
        </authorList>
    </citation>
    <scope>NUCLEOTIDE SEQUENCE [LARGE SCALE GENOMIC DNA]</scope>
    <source>
        <strain evidence="11 12">CCM 7213</strain>
    </source>
</reference>
<evidence type="ECO:0000256" key="7">
    <source>
        <dbReference type="ARBA" id="ARBA00023141"/>
    </source>
</evidence>
<keyword evidence="8 9" id="KW-0456">Lyase</keyword>
<keyword evidence="12" id="KW-1185">Reference proteome</keyword>
<dbReference type="SUPFAM" id="SSF51366">
    <property type="entry name" value="Ribulose-phoshate binding barrel"/>
    <property type="match status" value="1"/>
</dbReference>
<dbReference type="GO" id="GO:0000162">
    <property type="term" value="P:L-tryptophan biosynthetic process"/>
    <property type="evidence" value="ECO:0007669"/>
    <property type="project" value="UniProtKB-UniRule"/>
</dbReference>
<comment type="pathway">
    <text evidence="2 9">Amino-acid biosynthesis; L-tryptophan biosynthesis; L-tryptophan from chorismate: step 4/5.</text>
</comment>
<dbReference type="AlphaFoldDB" id="G5JGQ4"/>